<sequence length="158" mass="17335">MAQRYNTGNPRPSNSMKDVNDNALANDDYMNSEADTFIDRTGDERDTLRGANKKMLAAGAAVVEETRQNLIPLGKQYTTFQEAQDDIINIPPGSTTYYRSPDNKALAIEIMNVAGTLTATGKQMDSSQTIFPGSRLGIIQPGKNKFDKNSGNQWILSV</sequence>
<protein>
    <submittedName>
        <fullName evidence="2">Uncharacterized protein</fullName>
    </submittedName>
</protein>
<gene>
    <name evidence="2" type="ORF">NCTC9185_07622</name>
</gene>
<dbReference type="EMBL" id="CABDVU010000001">
    <property type="protein sequence ID" value="VTN15534.1"/>
    <property type="molecule type" value="Genomic_DNA"/>
</dbReference>
<evidence type="ECO:0000256" key="1">
    <source>
        <dbReference type="SAM" id="MobiDB-lite"/>
    </source>
</evidence>
<reference evidence="2 3" key="1">
    <citation type="submission" date="2019-04" db="EMBL/GenBank/DDBJ databases">
        <authorList>
            <consortium name="Pathogen Informatics"/>
        </authorList>
    </citation>
    <scope>NUCLEOTIDE SEQUENCE [LARGE SCALE GENOMIC DNA]</scope>
    <source>
        <strain evidence="2 3">NCTC9185</strain>
    </source>
</reference>
<evidence type="ECO:0000313" key="2">
    <source>
        <dbReference type="EMBL" id="VTN15534.1"/>
    </source>
</evidence>
<name>A0A4V6J300_RAOTE</name>
<dbReference type="Proteomes" id="UP000339249">
    <property type="component" value="Unassembled WGS sequence"/>
</dbReference>
<organism evidence="2 3">
    <name type="scientific">Raoultella terrigena</name>
    <name type="common">Klebsiella terrigena</name>
    <dbReference type="NCBI Taxonomy" id="577"/>
    <lineage>
        <taxon>Bacteria</taxon>
        <taxon>Pseudomonadati</taxon>
        <taxon>Pseudomonadota</taxon>
        <taxon>Gammaproteobacteria</taxon>
        <taxon>Enterobacterales</taxon>
        <taxon>Enterobacteriaceae</taxon>
        <taxon>Klebsiella/Raoultella group</taxon>
        <taxon>Raoultella</taxon>
    </lineage>
</organism>
<dbReference type="AlphaFoldDB" id="A0A4V6J300"/>
<accession>A0A4V6J300</accession>
<feature type="region of interest" description="Disordered" evidence="1">
    <location>
        <begin position="1"/>
        <end position="28"/>
    </location>
</feature>
<proteinExistence type="predicted"/>
<feature type="compositionally biased region" description="Polar residues" evidence="1">
    <location>
        <begin position="1"/>
        <end position="17"/>
    </location>
</feature>
<evidence type="ECO:0000313" key="3">
    <source>
        <dbReference type="Proteomes" id="UP000339249"/>
    </source>
</evidence>